<evidence type="ECO:0000259" key="7">
    <source>
        <dbReference type="Pfam" id="PF05425"/>
    </source>
</evidence>
<feature type="transmembrane region" description="Helical" evidence="6">
    <location>
        <begin position="190"/>
        <end position="209"/>
    </location>
</feature>
<feature type="transmembrane region" description="Helical" evidence="6">
    <location>
        <begin position="117"/>
        <end position="136"/>
    </location>
</feature>
<feature type="transmembrane region" description="Helical" evidence="6">
    <location>
        <begin position="148"/>
        <end position="169"/>
    </location>
</feature>
<evidence type="ECO:0000313" key="9">
    <source>
        <dbReference type="Proteomes" id="UP000280434"/>
    </source>
</evidence>
<dbReference type="Proteomes" id="UP000280434">
    <property type="component" value="Unassembled WGS sequence"/>
</dbReference>
<organism evidence="8 9">
    <name type="scientific">Trinickia fusca</name>
    <dbReference type="NCBI Taxonomy" id="2419777"/>
    <lineage>
        <taxon>Bacteria</taxon>
        <taxon>Pseudomonadati</taxon>
        <taxon>Pseudomonadota</taxon>
        <taxon>Betaproteobacteria</taxon>
        <taxon>Burkholderiales</taxon>
        <taxon>Burkholderiaceae</taxon>
        <taxon>Trinickia</taxon>
    </lineage>
</organism>
<feature type="transmembrane region" description="Helical" evidence="6">
    <location>
        <begin position="43"/>
        <end position="64"/>
    </location>
</feature>
<gene>
    <name evidence="8" type="ORF">D7S89_23440</name>
</gene>
<evidence type="ECO:0000256" key="3">
    <source>
        <dbReference type="ARBA" id="ARBA00022692"/>
    </source>
</evidence>
<feature type="transmembrane region" description="Helical" evidence="6">
    <location>
        <begin position="224"/>
        <end position="245"/>
    </location>
</feature>
<reference evidence="8 9" key="1">
    <citation type="submission" date="2018-10" db="EMBL/GenBank/DDBJ databases">
        <title>Paraburkholderia sp. 7MK8-2, isolated from soil.</title>
        <authorList>
            <person name="Gao Z.-H."/>
            <person name="Qiu L.-H."/>
        </authorList>
    </citation>
    <scope>NUCLEOTIDE SEQUENCE [LARGE SCALE GENOMIC DNA]</scope>
    <source>
        <strain evidence="8 9">7MK8-2</strain>
    </source>
</reference>
<dbReference type="Pfam" id="PF05425">
    <property type="entry name" value="CopD"/>
    <property type="match status" value="1"/>
</dbReference>
<dbReference type="GO" id="GO:0006825">
    <property type="term" value="P:copper ion transport"/>
    <property type="evidence" value="ECO:0007669"/>
    <property type="project" value="InterPro"/>
</dbReference>
<keyword evidence="2" id="KW-1003">Cell membrane</keyword>
<keyword evidence="5 6" id="KW-0472">Membrane</keyword>
<feature type="transmembrane region" description="Helical" evidence="6">
    <location>
        <begin position="6"/>
        <end position="31"/>
    </location>
</feature>
<proteinExistence type="predicted"/>
<evidence type="ECO:0000256" key="2">
    <source>
        <dbReference type="ARBA" id="ARBA00022475"/>
    </source>
</evidence>
<dbReference type="PANTHER" id="PTHR34820:SF4">
    <property type="entry name" value="INNER MEMBRANE PROTEIN YEBZ"/>
    <property type="match status" value="1"/>
</dbReference>
<accession>A0A494X951</accession>
<evidence type="ECO:0000256" key="6">
    <source>
        <dbReference type="SAM" id="Phobius"/>
    </source>
</evidence>
<feature type="domain" description="Copper resistance protein D" evidence="7">
    <location>
        <begin position="188"/>
        <end position="293"/>
    </location>
</feature>
<keyword evidence="9" id="KW-1185">Reference proteome</keyword>
<dbReference type="EMBL" id="RBZV01000014">
    <property type="protein sequence ID" value="RKP44163.1"/>
    <property type="molecule type" value="Genomic_DNA"/>
</dbReference>
<comment type="caution">
    <text evidence="8">The sequence shown here is derived from an EMBL/GenBank/DDBJ whole genome shotgun (WGS) entry which is preliminary data.</text>
</comment>
<sequence length="301" mass="30696">MEPLVAAQIAVAAMQNMLFATAAGSLACAVMGTRSGMGTPATLRGWQAGLALALTLTALAYLWLQAAVMSGTPLAEAGSAVTAVLKESHYGVAWSVGFIGALLATLSRLLERRGLPLFAVGLLAWAAGKAAASHAADSGDFSAREAIHVVHLCATALWAGSVIVAAATLRWSAPKAQVAAEQRVAFCTELSHLATAALLIVLITGFYNVMQDTAQASGPLFGTAWGWILAAKLVCVASAVALGGWNRVVVLPALHAQAHQDGPALMAAQGRFNAWLSVEALVMLAVLAIAAVLGHTSPTGG</sequence>
<dbReference type="InterPro" id="IPR008457">
    <property type="entry name" value="Cu-R_CopD_dom"/>
</dbReference>
<evidence type="ECO:0000313" key="8">
    <source>
        <dbReference type="EMBL" id="RKP44163.1"/>
    </source>
</evidence>
<dbReference type="GO" id="GO:0005886">
    <property type="term" value="C:plasma membrane"/>
    <property type="evidence" value="ECO:0007669"/>
    <property type="project" value="UniProtKB-SubCell"/>
</dbReference>
<dbReference type="RefSeq" id="WP_121281253.1">
    <property type="nucleotide sequence ID" value="NZ_RBZV01000014.1"/>
</dbReference>
<dbReference type="AlphaFoldDB" id="A0A494X951"/>
<evidence type="ECO:0000256" key="1">
    <source>
        <dbReference type="ARBA" id="ARBA00004651"/>
    </source>
</evidence>
<evidence type="ECO:0000256" key="5">
    <source>
        <dbReference type="ARBA" id="ARBA00023136"/>
    </source>
</evidence>
<feature type="transmembrane region" description="Helical" evidence="6">
    <location>
        <begin position="92"/>
        <end position="110"/>
    </location>
</feature>
<evidence type="ECO:0000256" key="4">
    <source>
        <dbReference type="ARBA" id="ARBA00022989"/>
    </source>
</evidence>
<dbReference type="PANTHER" id="PTHR34820">
    <property type="entry name" value="INNER MEMBRANE PROTEIN YEBZ"/>
    <property type="match status" value="1"/>
</dbReference>
<dbReference type="InterPro" id="IPR032694">
    <property type="entry name" value="CopC/D"/>
</dbReference>
<name>A0A494X951_9BURK</name>
<keyword evidence="3 6" id="KW-0812">Transmembrane</keyword>
<comment type="subcellular location">
    <subcellularLocation>
        <location evidence="1">Cell membrane</location>
        <topology evidence="1">Multi-pass membrane protein</topology>
    </subcellularLocation>
</comment>
<protein>
    <recommendedName>
        <fullName evidence="7">Copper resistance protein D domain-containing protein</fullName>
    </recommendedName>
</protein>
<dbReference type="OrthoDB" id="9008747at2"/>
<keyword evidence="4 6" id="KW-1133">Transmembrane helix</keyword>
<feature type="transmembrane region" description="Helical" evidence="6">
    <location>
        <begin position="274"/>
        <end position="293"/>
    </location>
</feature>